<evidence type="ECO:0000313" key="1">
    <source>
        <dbReference type="EMBL" id="SVA94889.1"/>
    </source>
</evidence>
<organism evidence="1">
    <name type="scientific">marine metagenome</name>
    <dbReference type="NCBI Taxonomy" id="408172"/>
    <lineage>
        <taxon>unclassified sequences</taxon>
        <taxon>metagenomes</taxon>
        <taxon>ecological metagenomes</taxon>
    </lineage>
</organism>
<proteinExistence type="predicted"/>
<dbReference type="Gene3D" id="2.60.120.200">
    <property type="match status" value="2"/>
</dbReference>
<dbReference type="InterPro" id="IPR013320">
    <property type="entry name" value="ConA-like_dom_sf"/>
</dbReference>
<gene>
    <name evidence="1" type="ORF">METZ01_LOCUS147743</name>
</gene>
<evidence type="ECO:0008006" key="2">
    <source>
        <dbReference type="Google" id="ProtNLM"/>
    </source>
</evidence>
<dbReference type="AlphaFoldDB" id="A0A382A0E8"/>
<accession>A0A382A0E8</accession>
<name>A0A382A0E8_9ZZZZ</name>
<protein>
    <recommendedName>
        <fullName evidence="2">LamG-like jellyroll fold domain-containing protein</fullName>
    </recommendedName>
</protein>
<sequence>MSFTYSYQTTLLSGSRVFDQKLKKVGAIQSVEYYDPVTYYQRLYGSLPNVNTDKITVRFDGEGSDTVYFGESCNYLLLESASAGGAYDKLVLWYRFEETAGTTIGDWMFNVFGEGKPSGGAPTKLQTGVIGTGCLNFNGTDQYLIGGVTNIPSDKMSISFWIKTSDTNSTILSFGGHTTHPVERAVKLSSGKINLYETDGASKTSTLLSTNTVNNAAWTHVVCTIGGIASIWKIYVNTTDVSASVVNGPNNTNLPIQKTTVGVTYTNNALSNYLTADIDDLRVYNNVLTQGEIDELYGMKPFSGTQTSAYSNINSWWRIEETSGTTLADEKSANPATLYNASSFITFPSEGADSGSSSIKFDNPTQYTTTASQGFAQMGVAGITATDPFAISLWVKASVTRHCVICAFNVNNYGTKTLQWKLEMRSNGKVKFVVDNGDDKDTITSSSTANDDNWHHIVAVKTGNATSDSLKIYIDNVLRGTQALSNTGGYAWLAWNNIKFGVSEYYESSSVYNRWAKDVQIDDVRLYTSSLSNAQIAELYALAP</sequence>
<dbReference type="SUPFAM" id="SSF49899">
    <property type="entry name" value="Concanavalin A-like lectins/glucanases"/>
    <property type="match status" value="2"/>
</dbReference>
<dbReference type="Pfam" id="PF13385">
    <property type="entry name" value="Laminin_G_3"/>
    <property type="match status" value="2"/>
</dbReference>
<dbReference type="EMBL" id="UINC01023370">
    <property type="protein sequence ID" value="SVA94889.1"/>
    <property type="molecule type" value="Genomic_DNA"/>
</dbReference>
<reference evidence="1" key="1">
    <citation type="submission" date="2018-05" db="EMBL/GenBank/DDBJ databases">
        <authorList>
            <person name="Lanie J.A."/>
            <person name="Ng W.-L."/>
            <person name="Kazmierczak K.M."/>
            <person name="Andrzejewski T.M."/>
            <person name="Davidsen T.M."/>
            <person name="Wayne K.J."/>
            <person name="Tettelin H."/>
            <person name="Glass J.I."/>
            <person name="Rusch D."/>
            <person name="Podicherti R."/>
            <person name="Tsui H.-C.T."/>
            <person name="Winkler M.E."/>
        </authorList>
    </citation>
    <scope>NUCLEOTIDE SEQUENCE</scope>
</reference>